<dbReference type="Gene3D" id="3.40.50.150">
    <property type="entry name" value="Vaccinia Virus protein VP39"/>
    <property type="match status" value="1"/>
</dbReference>
<dbReference type="EMBL" id="MHWD01000024">
    <property type="protein sequence ID" value="OHB03279.1"/>
    <property type="molecule type" value="Genomic_DNA"/>
</dbReference>
<dbReference type="Pfam" id="PF13847">
    <property type="entry name" value="Methyltransf_31"/>
    <property type="match status" value="1"/>
</dbReference>
<evidence type="ECO:0000259" key="2">
    <source>
        <dbReference type="Pfam" id="PF13847"/>
    </source>
</evidence>
<accession>A0A1G2U1I6</accession>
<dbReference type="PANTHER" id="PTHR43861">
    <property type="entry name" value="TRANS-ACONITATE 2-METHYLTRANSFERASE-RELATED"/>
    <property type="match status" value="1"/>
</dbReference>
<dbReference type="InterPro" id="IPR029063">
    <property type="entry name" value="SAM-dependent_MTases_sf"/>
</dbReference>
<protein>
    <recommendedName>
        <fullName evidence="2">Methyltransferase domain-containing protein</fullName>
    </recommendedName>
</protein>
<dbReference type="GO" id="GO:0016740">
    <property type="term" value="F:transferase activity"/>
    <property type="evidence" value="ECO:0007669"/>
    <property type="project" value="UniProtKB-KW"/>
</dbReference>
<dbReference type="PANTHER" id="PTHR43861:SF3">
    <property type="entry name" value="PUTATIVE (AFU_ORTHOLOGUE AFUA_2G14390)-RELATED"/>
    <property type="match status" value="1"/>
</dbReference>
<comment type="caution">
    <text evidence="3">The sequence shown here is derived from an EMBL/GenBank/DDBJ whole genome shotgun (WGS) entry which is preliminary data.</text>
</comment>
<keyword evidence="1" id="KW-0808">Transferase</keyword>
<evidence type="ECO:0000313" key="3">
    <source>
        <dbReference type="EMBL" id="OHB03279.1"/>
    </source>
</evidence>
<proteinExistence type="predicted"/>
<gene>
    <name evidence="3" type="ORF">A2920_00185</name>
</gene>
<feature type="domain" description="Methyltransferase" evidence="2">
    <location>
        <begin position="19"/>
        <end position="129"/>
    </location>
</feature>
<name>A0A1G2U1I6_9BACT</name>
<evidence type="ECO:0000256" key="1">
    <source>
        <dbReference type="ARBA" id="ARBA00022679"/>
    </source>
</evidence>
<dbReference type="Proteomes" id="UP000179283">
    <property type="component" value="Unassembled WGS sequence"/>
</dbReference>
<dbReference type="SUPFAM" id="SSF53335">
    <property type="entry name" value="S-adenosyl-L-methionine-dependent methyltransferases"/>
    <property type="match status" value="1"/>
</dbReference>
<dbReference type="InterPro" id="IPR025714">
    <property type="entry name" value="Methyltranfer_dom"/>
</dbReference>
<sequence length="177" mass="19303">MSAFSNPEKNVSKLNLKLGSTVADFGSGSGHYCLALAEVVGERGKVYAVDIQKALLSKLINTARGERKNNIEVVWGDLEKENGTHLRNQSVDAVVISNLLFQVRNKEAVINEAYRILESGGAVLAIDWNDSLEGIGPVKEMLFSKDSAKIAFTKAGFETGEEIDAGAHHWGIIFRKK</sequence>
<organism evidence="3 4">
    <name type="scientific">Candidatus Zambryskibacteria bacterium RIFCSPLOWO2_01_FULL_43_17</name>
    <dbReference type="NCBI Taxonomy" id="1802760"/>
    <lineage>
        <taxon>Bacteria</taxon>
        <taxon>Candidatus Zambryskiibacteriota</taxon>
    </lineage>
</organism>
<dbReference type="CDD" id="cd02440">
    <property type="entry name" value="AdoMet_MTases"/>
    <property type="match status" value="1"/>
</dbReference>
<evidence type="ECO:0000313" key="4">
    <source>
        <dbReference type="Proteomes" id="UP000179283"/>
    </source>
</evidence>
<dbReference type="AlphaFoldDB" id="A0A1G2U1I6"/>
<reference evidence="3 4" key="1">
    <citation type="journal article" date="2016" name="Nat. Commun.">
        <title>Thousands of microbial genomes shed light on interconnected biogeochemical processes in an aquifer system.</title>
        <authorList>
            <person name="Anantharaman K."/>
            <person name="Brown C.T."/>
            <person name="Hug L.A."/>
            <person name="Sharon I."/>
            <person name="Castelle C.J."/>
            <person name="Probst A.J."/>
            <person name="Thomas B.C."/>
            <person name="Singh A."/>
            <person name="Wilkins M.J."/>
            <person name="Karaoz U."/>
            <person name="Brodie E.L."/>
            <person name="Williams K.H."/>
            <person name="Hubbard S.S."/>
            <person name="Banfield J.F."/>
        </authorList>
    </citation>
    <scope>NUCLEOTIDE SEQUENCE [LARGE SCALE GENOMIC DNA]</scope>
</reference>